<feature type="transmembrane region" description="Helical" evidence="18">
    <location>
        <begin position="195"/>
        <end position="218"/>
    </location>
</feature>
<dbReference type="PROSITE" id="PS50920">
    <property type="entry name" value="SOLCAR"/>
    <property type="match status" value="3"/>
</dbReference>
<keyword evidence="3 17" id="KW-0813">Transport</keyword>
<proteinExistence type="inferred from homology"/>
<comment type="catalytic activity">
    <reaction evidence="14">
        <text>malonate(in) + 2-oxoglutarate(out) = malonate(out) + 2-oxoglutarate(in)</text>
        <dbReference type="Rhea" id="RHEA:71591"/>
        <dbReference type="ChEBI" id="CHEBI:15792"/>
        <dbReference type="ChEBI" id="CHEBI:16810"/>
    </reaction>
</comment>
<evidence type="ECO:0000256" key="9">
    <source>
        <dbReference type="ARBA" id="ARBA00023136"/>
    </source>
</evidence>
<evidence type="ECO:0000256" key="15">
    <source>
        <dbReference type="ARBA" id="ARBA00052710"/>
    </source>
</evidence>
<keyword evidence="6" id="KW-0677">Repeat</keyword>
<evidence type="ECO:0000256" key="5">
    <source>
        <dbReference type="ARBA" id="ARBA00022692"/>
    </source>
</evidence>
<keyword evidence="5 16" id="KW-0812">Transmembrane</keyword>
<reference evidence="19" key="1">
    <citation type="journal article" date="2020" name="J. Eukaryot. Microbiol.">
        <title>De novo Sequencing, Assembly and Annotation of the Transcriptome for the Free-Living Testate Amoeba Arcella intermedia.</title>
        <authorList>
            <person name="Ribeiro G.M."/>
            <person name="Porfirio-Sousa A.L."/>
            <person name="Maurer-Alcala X.X."/>
            <person name="Katz L.A."/>
            <person name="Lahr D.J.G."/>
        </authorList>
    </citation>
    <scope>NUCLEOTIDE SEQUENCE</scope>
</reference>
<dbReference type="GO" id="GO:0016020">
    <property type="term" value="C:membrane"/>
    <property type="evidence" value="ECO:0007669"/>
    <property type="project" value="UniProtKB-SubCell"/>
</dbReference>
<comment type="subcellular location">
    <subcellularLocation>
        <location evidence="1">Membrane</location>
        <topology evidence="1">Multi-pass membrane protein</topology>
    </subcellularLocation>
</comment>
<dbReference type="PANTHER" id="PTHR45618">
    <property type="entry name" value="MITOCHONDRIAL DICARBOXYLATE CARRIER-RELATED"/>
    <property type="match status" value="1"/>
</dbReference>
<dbReference type="GO" id="GO:0006869">
    <property type="term" value="P:lipid transport"/>
    <property type="evidence" value="ECO:0007669"/>
    <property type="project" value="UniProtKB-KW"/>
</dbReference>
<dbReference type="EMBL" id="GIBP01005635">
    <property type="protein sequence ID" value="NDV34604.1"/>
    <property type="molecule type" value="Transcribed_RNA"/>
</dbReference>
<dbReference type="InterPro" id="IPR050391">
    <property type="entry name" value="Mito_Metabolite_Transporter"/>
</dbReference>
<evidence type="ECO:0000256" key="17">
    <source>
        <dbReference type="RuleBase" id="RU000488"/>
    </source>
</evidence>
<feature type="repeat" description="Solcar" evidence="16">
    <location>
        <begin position="193"/>
        <end position="282"/>
    </location>
</feature>
<evidence type="ECO:0000313" key="19">
    <source>
        <dbReference type="EMBL" id="NDV34604.1"/>
    </source>
</evidence>
<accession>A0A6B2LC93</accession>
<comment type="catalytic activity">
    <reaction evidence="10">
        <text>(S)-malate(in) + 2-oxoglutarate(out) = (S)-malate(out) + 2-oxoglutarate(in)</text>
        <dbReference type="Rhea" id="RHEA:71587"/>
        <dbReference type="ChEBI" id="CHEBI:15589"/>
        <dbReference type="ChEBI" id="CHEBI:16810"/>
    </reaction>
</comment>
<dbReference type="FunFam" id="1.50.40.10:FF:000013">
    <property type="entry name" value="Mitochondrial 2-oxoglutarate/malate carrier protein-like protein"/>
    <property type="match status" value="1"/>
</dbReference>
<evidence type="ECO:0000256" key="11">
    <source>
        <dbReference type="ARBA" id="ARBA00040264"/>
    </source>
</evidence>
<evidence type="ECO:0000256" key="10">
    <source>
        <dbReference type="ARBA" id="ARBA00036491"/>
    </source>
</evidence>
<dbReference type="Gene3D" id="1.50.40.10">
    <property type="entry name" value="Mitochondrial carrier domain"/>
    <property type="match status" value="1"/>
</dbReference>
<evidence type="ECO:0000256" key="16">
    <source>
        <dbReference type="PROSITE-ProRule" id="PRU00282"/>
    </source>
</evidence>
<evidence type="ECO:0000256" key="4">
    <source>
        <dbReference type="ARBA" id="ARBA00022449"/>
    </source>
</evidence>
<evidence type="ECO:0000256" key="2">
    <source>
        <dbReference type="ARBA" id="ARBA00006375"/>
    </source>
</evidence>
<evidence type="ECO:0000256" key="7">
    <source>
        <dbReference type="ARBA" id="ARBA00022989"/>
    </source>
</evidence>
<keyword evidence="9 16" id="KW-0472">Membrane</keyword>
<protein>
    <recommendedName>
        <fullName evidence="11">Mitochondrial 2-oxoglutarate/malate carrier protein</fullName>
    </recommendedName>
</protein>
<organism evidence="19">
    <name type="scientific">Arcella intermedia</name>
    <dbReference type="NCBI Taxonomy" id="1963864"/>
    <lineage>
        <taxon>Eukaryota</taxon>
        <taxon>Amoebozoa</taxon>
        <taxon>Tubulinea</taxon>
        <taxon>Elardia</taxon>
        <taxon>Arcellinida</taxon>
        <taxon>Sphaerothecina</taxon>
        <taxon>Arcellidae</taxon>
        <taxon>Arcella</taxon>
    </lineage>
</organism>
<sequence>MSGFVYGGLSGCIATCVVQPIDLIKTRMQLSGEGVAAKQHKTAFHAALSIAKAEGIKGMYKGLSAGILRQATYTTTRLGVYQALEEKFKTPGRPVSFLVKLVCGMTAGGIGAVVGTPAEVALIRMTSDGRLPPQEQRGYRNVFDALLRICREEGPLTMWRGVQPTIIRAMILNMAQLGGYSQSKDMLLAYMKDGWAVHFMASLLAGFFATAVSIPVDITKTRLQTMKMVDGVYPYTGTFDCARKVIEKEGILALWKGFTPYFLRLGPHTIITFVVLEQLKRRLL</sequence>
<dbReference type="SUPFAM" id="SSF103506">
    <property type="entry name" value="Mitochondrial carrier"/>
    <property type="match status" value="1"/>
</dbReference>
<comment type="catalytic activity">
    <reaction evidence="12">
        <text>oxaloacetate(in) + 2-oxoglutarate(out) = oxaloacetate(out) + 2-oxoglutarate(in)</text>
        <dbReference type="Rhea" id="RHEA:71603"/>
        <dbReference type="ChEBI" id="CHEBI:16452"/>
        <dbReference type="ChEBI" id="CHEBI:16810"/>
    </reaction>
</comment>
<comment type="similarity">
    <text evidence="2 17">Belongs to the mitochondrial carrier (TC 2.A.29) family.</text>
</comment>
<evidence type="ECO:0000256" key="14">
    <source>
        <dbReference type="ARBA" id="ARBA00052538"/>
    </source>
</evidence>
<evidence type="ECO:0000256" key="13">
    <source>
        <dbReference type="ARBA" id="ARBA00050291"/>
    </source>
</evidence>
<dbReference type="PRINTS" id="PR00784">
    <property type="entry name" value="MTUNCOUPLING"/>
</dbReference>
<evidence type="ECO:0000256" key="3">
    <source>
        <dbReference type="ARBA" id="ARBA00022448"/>
    </source>
</evidence>
<keyword evidence="8" id="KW-0445">Lipid transport</keyword>
<dbReference type="InterPro" id="IPR018108">
    <property type="entry name" value="MCP_transmembrane"/>
</dbReference>
<evidence type="ECO:0000256" key="1">
    <source>
        <dbReference type="ARBA" id="ARBA00004141"/>
    </source>
</evidence>
<comment type="catalytic activity">
    <reaction evidence="13">
        <text>maleate(in) + 2-oxoglutarate(out) = maleate(out) + 2-oxoglutarate(in)</text>
        <dbReference type="Rhea" id="RHEA:71599"/>
        <dbReference type="ChEBI" id="CHEBI:16810"/>
        <dbReference type="ChEBI" id="CHEBI:30780"/>
    </reaction>
</comment>
<keyword evidence="7 18" id="KW-1133">Transmembrane helix</keyword>
<feature type="repeat" description="Solcar" evidence="16">
    <location>
        <begin position="95"/>
        <end position="186"/>
    </location>
</feature>
<evidence type="ECO:0000256" key="18">
    <source>
        <dbReference type="SAM" id="Phobius"/>
    </source>
</evidence>
<comment type="catalytic activity">
    <reaction evidence="15">
        <text>succinate(in) + 2-oxoglutarate(out) = succinate(out) + 2-oxoglutarate(in)</text>
        <dbReference type="Rhea" id="RHEA:71595"/>
        <dbReference type="ChEBI" id="CHEBI:16810"/>
        <dbReference type="ChEBI" id="CHEBI:30031"/>
    </reaction>
</comment>
<evidence type="ECO:0000256" key="12">
    <source>
        <dbReference type="ARBA" id="ARBA00050120"/>
    </source>
</evidence>
<feature type="repeat" description="Solcar" evidence="16">
    <location>
        <begin position="2"/>
        <end position="87"/>
    </location>
</feature>
<name>A0A6B2LC93_9EUKA</name>
<keyword evidence="4" id="KW-0050">Antiport</keyword>
<dbReference type="InterPro" id="IPR023395">
    <property type="entry name" value="MCP_dom_sf"/>
</dbReference>
<dbReference type="GO" id="GO:0015297">
    <property type="term" value="F:antiporter activity"/>
    <property type="evidence" value="ECO:0007669"/>
    <property type="project" value="UniProtKB-KW"/>
</dbReference>
<dbReference type="InterPro" id="IPR002067">
    <property type="entry name" value="MCP"/>
</dbReference>
<dbReference type="Pfam" id="PF00153">
    <property type="entry name" value="Mito_carr"/>
    <property type="match status" value="3"/>
</dbReference>
<evidence type="ECO:0000256" key="8">
    <source>
        <dbReference type="ARBA" id="ARBA00023055"/>
    </source>
</evidence>
<evidence type="ECO:0000256" key="6">
    <source>
        <dbReference type="ARBA" id="ARBA00022737"/>
    </source>
</evidence>
<dbReference type="AlphaFoldDB" id="A0A6B2LC93"/>